<proteinExistence type="predicted"/>
<dbReference type="Proteomes" id="UP000248214">
    <property type="component" value="Unassembled WGS sequence"/>
</dbReference>
<evidence type="ECO:0000256" key="4">
    <source>
        <dbReference type="ARBA" id="ARBA00022989"/>
    </source>
</evidence>
<evidence type="ECO:0000256" key="5">
    <source>
        <dbReference type="ARBA" id="ARBA00023136"/>
    </source>
</evidence>
<feature type="transmembrane region" description="Helical" evidence="6">
    <location>
        <begin position="216"/>
        <end position="240"/>
    </location>
</feature>
<comment type="subcellular location">
    <subcellularLocation>
        <location evidence="1">Membrane</location>
        <topology evidence="1">Multi-pass membrane protein</topology>
    </subcellularLocation>
</comment>
<evidence type="ECO:0000313" key="8">
    <source>
        <dbReference type="Proteomes" id="UP000248214"/>
    </source>
</evidence>
<feature type="transmembrane region" description="Helical" evidence="6">
    <location>
        <begin position="41"/>
        <end position="61"/>
    </location>
</feature>
<dbReference type="GO" id="GO:0016020">
    <property type="term" value="C:membrane"/>
    <property type="evidence" value="ECO:0007669"/>
    <property type="project" value="UniProtKB-SubCell"/>
</dbReference>
<dbReference type="PANTHER" id="PTHR42948:SF1">
    <property type="entry name" value="TRANSPORTER"/>
    <property type="match status" value="1"/>
</dbReference>
<feature type="transmembrane region" description="Helical" evidence="6">
    <location>
        <begin position="176"/>
        <end position="196"/>
    </location>
</feature>
<evidence type="ECO:0000256" key="6">
    <source>
        <dbReference type="SAM" id="Phobius"/>
    </source>
</evidence>
<sequence>MPQKTDQWTSKLGFILAAAGSAIGLGAIWKLPYVAGTSGGGAFFVIFLLFTILLGLPLLLAEFTVGRHTQKEAISAYRTIAPGSKWHWIGKLGVCTSFLLLSFYSVVGGWIVVYLYRAFTLNINGMSPDEFGAMFENTIANPYLAVFAHLIFILMTILVVQGGVQKGIERSSKWMMPALFVLFILIVIRSLTLDGAAEGVRFFLLPDFSSMTGDTILYALGQAFFSLSLGVSIMVTYSSYLKSKESLPKSAVSIVGLTIFISLLAGLAIFPAVFAFGLEPTEGPPLLFIVLPAVFSSIPLGNLFFILFMALLLFATLTSAFSLLEMVVASMTKNDPTKRKKSAWIAGMLIFMMGIPSALSYGVLSDPYFFGLTFFDFLDFVVSNILLPIGALLIAIFVPLKINKKTLAAEIQQGSSIKMFWFNIWFVLVKYIIPIAIVFAFLHVLGII</sequence>
<evidence type="ECO:0000256" key="2">
    <source>
        <dbReference type="ARBA" id="ARBA00022448"/>
    </source>
</evidence>
<feature type="transmembrane region" description="Helical" evidence="6">
    <location>
        <begin position="298"/>
        <end position="324"/>
    </location>
</feature>
<dbReference type="InterPro" id="IPR000175">
    <property type="entry name" value="Na/ntran_symport"/>
</dbReference>
<evidence type="ECO:0000256" key="3">
    <source>
        <dbReference type="ARBA" id="ARBA00022692"/>
    </source>
</evidence>
<feature type="transmembrane region" description="Helical" evidence="6">
    <location>
        <begin position="380"/>
        <end position="400"/>
    </location>
</feature>
<dbReference type="SUPFAM" id="SSF161070">
    <property type="entry name" value="SNF-like"/>
    <property type="match status" value="1"/>
</dbReference>
<evidence type="ECO:0008006" key="9">
    <source>
        <dbReference type="Google" id="ProtNLM"/>
    </source>
</evidence>
<name>A0A323TIU8_9BACI</name>
<keyword evidence="2" id="KW-0813">Transport</keyword>
<feature type="transmembrane region" description="Helical" evidence="6">
    <location>
        <begin position="92"/>
        <end position="116"/>
    </location>
</feature>
<keyword evidence="4 6" id="KW-1133">Transmembrane helix</keyword>
<dbReference type="PANTHER" id="PTHR42948">
    <property type="entry name" value="TRANSPORTER"/>
    <property type="match status" value="1"/>
</dbReference>
<dbReference type="PROSITE" id="PS50267">
    <property type="entry name" value="NA_NEUROTRAN_SYMP_3"/>
    <property type="match status" value="1"/>
</dbReference>
<protein>
    <recommendedName>
        <fullName evidence="9">Sodium-dependent transporter</fullName>
    </recommendedName>
</protein>
<keyword evidence="3 6" id="KW-0812">Transmembrane</keyword>
<feature type="transmembrane region" description="Helical" evidence="6">
    <location>
        <begin position="344"/>
        <end position="364"/>
    </location>
</feature>
<evidence type="ECO:0000256" key="1">
    <source>
        <dbReference type="ARBA" id="ARBA00004141"/>
    </source>
</evidence>
<dbReference type="CDD" id="cd10336">
    <property type="entry name" value="SLC6sbd_Tyt1-Like"/>
    <property type="match status" value="1"/>
</dbReference>
<feature type="transmembrane region" description="Helical" evidence="6">
    <location>
        <begin position="252"/>
        <end position="278"/>
    </location>
</feature>
<feature type="transmembrane region" description="Helical" evidence="6">
    <location>
        <begin position="12"/>
        <end position="29"/>
    </location>
</feature>
<organism evidence="7 8">
    <name type="scientific">Salipaludibacillus keqinensis</name>
    <dbReference type="NCBI Taxonomy" id="2045207"/>
    <lineage>
        <taxon>Bacteria</taxon>
        <taxon>Bacillati</taxon>
        <taxon>Bacillota</taxon>
        <taxon>Bacilli</taxon>
        <taxon>Bacillales</taxon>
        <taxon>Bacillaceae</taxon>
    </lineage>
</organism>
<dbReference type="Pfam" id="PF00209">
    <property type="entry name" value="SNF"/>
    <property type="match status" value="2"/>
</dbReference>
<dbReference type="NCBIfam" id="NF037979">
    <property type="entry name" value="Na_transp"/>
    <property type="match status" value="1"/>
</dbReference>
<feature type="transmembrane region" description="Helical" evidence="6">
    <location>
        <begin position="420"/>
        <end position="445"/>
    </location>
</feature>
<keyword evidence="5 6" id="KW-0472">Membrane</keyword>
<comment type="caution">
    <text evidence="7">The sequence shown here is derived from an EMBL/GenBank/DDBJ whole genome shotgun (WGS) entry which is preliminary data.</text>
</comment>
<dbReference type="InterPro" id="IPR037272">
    <property type="entry name" value="SNS_sf"/>
</dbReference>
<dbReference type="EMBL" id="PDOD01000002">
    <property type="protein sequence ID" value="PYZ93894.1"/>
    <property type="molecule type" value="Genomic_DNA"/>
</dbReference>
<keyword evidence="8" id="KW-1185">Reference proteome</keyword>
<dbReference type="OrthoDB" id="9762833at2"/>
<feature type="transmembrane region" description="Helical" evidence="6">
    <location>
        <begin position="143"/>
        <end position="164"/>
    </location>
</feature>
<dbReference type="InterPro" id="IPR047218">
    <property type="entry name" value="YocR/YhdH-like"/>
</dbReference>
<evidence type="ECO:0000313" key="7">
    <source>
        <dbReference type="EMBL" id="PYZ93894.1"/>
    </source>
</evidence>
<reference evidence="7 8" key="1">
    <citation type="submission" date="2017-10" db="EMBL/GenBank/DDBJ databases">
        <title>Bacillus sp. nov., a halophilic bacterium isolated from a Keqin Lake.</title>
        <authorList>
            <person name="Wang H."/>
        </authorList>
    </citation>
    <scope>NUCLEOTIDE SEQUENCE [LARGE SCALE GENOMIC DNA]</scope>
    <source>
        <strain evidence="7 8">KQ-12</strain>
    </source>
</reference>
<dbReference type="PRINTS" id="PR00176">
    <property type="entry name" value="NANEUSMPORT"/>
</dbReference>
<dbReference type="RefSeq" id="WP_110609925.1">
    <property type="nucleotide sequence ID" value="NZ_PDOD01000002.1"/>
</dbReference>
<dbReference type="AlphaFoldDB" id="A0A323TIU8"/>
<gene>
    <name evidence="7" type="ORF">CR194_12215</name>
</gene>
<accession>A0A323TIU8</accession>